<proteinExistence type="predicted"/>
<keyword evidence="3" id="KW-1185">Reference proteome</keyword>
<gene>
    <name evidence="2" type="ordered locus">MLP_15960</name>
</gene>
<dbReference type="HOGENOM" id="CLU_2917501_0_0_11"/>
<name>F5XRC0_MICPN</name>
<accession>F5XRC0</accession>
<dbReference type="KEGG" id="mph:MLP_15960"/>
<dbReference type="EMBL" id="AP012204">
    <property type="protein sequence ID" value="BAK34610.1"/>
    <property type="molecule type" value="Genomic_DNA"/>
</dbReference>
<feature type="region of interest" description="Disordered" evidence="1">
    <location>
        <begin position="13"/>
        <end position="61"/>
    </location>
</feature>
<evidence type="ECO:0000313" key="2">
    <source>
        <dbReference type="EMBL" id="BAK34610.1"/>
    </source>
</evidence>
<sequence length="61" mass="6534">MADLDEYLQFLGEQAVSKPSAHSPDPKQKPAPRHHPPGCRSPEGDDDTQPAGPVTSVMVGR</sequence>
<reference evidence="2 3" key="1">
    <citation type="submission" date="2011-05" db="EMBL/GenBank/DDBJ databases">
        <title>Whole genome sequence of Microlunatus phosphovorus NM-1.</title>
        <authorList>
            <person name="Hosoyama A."/>
            <person name="Sasaki K."/>
            <person name="Harada T."/>
            <person name="Igarashi R."/>
            <person name="Kawakoshi A."/>
            <person name="Sasagawa M."/>
            <person name="Fukada J."/>
            <person name="Nakamura S."/>
            <person name="Katano Y."/>
            <person name="Hanada S."/>
            <person name="Kamagata Y."/>
            <person name="Nakamura N."/>
            <person name="Yamazaki S."/>
            <person name="Fujita N."/>
        </authorList>
    </citation>
    <scope>NUCLEOTIDE SEQUENCE [LARGE SCALE GENOMIC DNA]</scope>
    <source>
        <strain evidence="3">ATCC 700054 / DSM 10555 / JCM 9379 / NBRC 101784 / NCIMB 13414 / VKM Ac-1990 / NM-1</strain>
    </source>
</reference>
<dbReference type="STRING" id="1032480.MLP_15960"/>
<evidence type="ECO:0000313" key="3">
    <source>
        <dbReference type="Proteomes" id="UP000007947"/>
    </source>
</evidence>
<protein>
    <submittedName>
        <fullName evidence="2">Uncharacterized protein</fullName>
    </submittedName>
</protein>
<dbReference type="Proteomes" id="UP000007947">
    <property type="component" value="Chromosome"/>
</dbReference>
<evidence type="ECO:0000256" key="1">
    <source>
        <dbReference type="SAM" id="MobiDB-lite"/>
    </source>
</evidence>
<organism evidence="2 3">
    <name type="scientific">Microlunatus phosphovorus (strain ATCC 700054 / DSM 10555 / JCM 9379 / NBRC 101784 / NCIMB 13414 / VKM Ac-1990 / NM-1)</name>
    <dbReference type="NCBI Taxonomy" id="1032480"/>
    <lineage>
        <taxon>Bacteria</taxon>
        <taxon>Bacillati</taxon>
        <taxon>Actinomycetota</taxon>
        <taxon>Actinomycetes</taxon>
        <taxon>Propionibacteriales</taxon>
        <taxon>Propionibacteriaceae</taxon>
        <taxon>Microlunatus</taxon>
    </lineage>
</organism>
<dbReference type="AlphaFoldDB" id="F5XRC0"/>